<name>A0A6J5NQK4_9CAUD</name>
<accession>A0A6J5NQK4</accession>
<gene>
    <name evidence="2" type="ORF">UFOVP713_79</name>
</gene>
<reference evidence="2" key="1">
    <citation type="submission" date="2020-04" db="EMBL/GenBank/DDBJ databases">
        <authorList>
            <person name="Chiriac C."/>
            <person name="Salcher M."/>
            <person name="Ghai R."/>
            <person name="Kavagutti S V."/>
        </authorList>
    </citation>
    <scope>NUCLEOTIDE SEQUENCE</scope>
</reference>
<evidence type="ECO:0000256" key="1">
    <source>
        <dbReference type="SAM" id="MobiDB-lite"/>
    </source>
</evidence>
<feature type="region of interest" description="Disordered" evidence="1">
    <location>
        <begin position="240"/>
        <end position="262"/>
    </location>
</feature>
<dbReference type="EMBL" id="LR796676">
    <property type="protein sequence ID" value="CAB4159338.1"/>
    <property type="molecule type" value="Genomic_DNA"/>
</dbReference>
<protein>
    <submittedName>
        <fullName evidence="2">Uncharacterized protein</fullName>
    </submittedName>
</protein>
<organism evidence="2">
    <name type="scientific">uncultured Caudovirales phage</name>
    <dbReference type="NCBI Taxonomy" id="2100421"/>
    <lineage>
        <taxon>Viruses</taxon>
        <taxon>Duplodnaviria</taxon>
        <taxon>Heunggongvirae</taxon>
        <taxon>Uroviricota</taxon>
        <taxon>Caudoviricetes</taxon>
        <taxon>Peduoviridae</taxon>
        <taxon>Maltschvirus</taxon>
        <taxon>Maltschvirus maltsch</taxon>
    </lineage>
</organism>
<proteinExistence type="predicted"/>
<sequence length="262" mass="28842">MAEGLLAGEMRQAEIAPVGDIQAESKPDSVVMIGDKAFVGVDHGSSANVNEKDKPTLERLAKEYGVWYEGSGGDVESTGFFGPQSAYAGSWDDKFAATVKGHPPEFLYTLFTNVDANKQDQVLTDPDKTIFESIMSAQDAVSPLKGRGFDKNTLQKFLSKASQEGVDFVDMASAPATPENVEQFLRTGEKLMWPDEGWENYPNPAGKLAQRANEMRQEFLLSQPGGVYVVGSDHLQALKKRAEPDAEKRMWDEEAAKREEKE</sequence>
<evidence type="ECO:0000313" key="2">
    <source>
        <dbReference type="EMBL" id="CAB4159338.1"/>
    </source>
</evidence>